<evidence type="ECO:0000259" key="2">
    <source>
        <dbReference type="PROSITE" id="PS01148"/>
    </source>
</evidence>
<dbReference type="KEGG" id="npv:OHM77_03550"/>
<proteinExistence type="inferred from homology"/>
<organism evidence="3">
    <name type="scientific">Candidatus Nitricoxidivorans perseverans</name>
    <dbReference type="NCBI Taxonomy" id="2975601"/>
    <lineage>
        <taxon>Bacteria</taxon>
        <taxon>Pseudomonadati</taxon>
        <taxon>Pseudomonadota</taxon>
        <taxon>Betaproteobacteria</taxon>
        <taxon>Nitrosomonadales</taxon>
        <taxon>Sterolibacteriaceae</taxon>
        <taxon>Candidatus Nitricoxidivorans</taxon>
    </lineage>
</organism>
<dbReference type="AlphaFoldDB" id="A0AA49IYX3"/>
<reference evidence="3" key="1">
    <citation type="journal article" date="2023" name="Nat. Microbiol.">
        <title>Enrichment and characterization of a nitric oxide-reducing microbial community in a continuous bioreactor.</title>
        <authorList>
            <person name="Garrido-Amador P."/>
            <person name="Stortenbeker N."/>
            <person name="Wessels H.J.C.T."/>
            <person name="Speth D.R."/>
            <person name="Garcia-Heredia I."/>
            <person name="Kartal B."/>
        </authorList>
    </citation>
    <scope>NUCLEOTIDE SEQUENCE</scope>
    <source>
        <strain evidence="3">MAG1</strain>
    </source>
</reference>
<dbReference type="Proteomes" id="UP001234916">
    <property type="component" value="Chromosome"/>
</dbReference>
<dbReference type="EMBL" id="CP107246">
    <property type="protein sequence ID" value="WIM06373.1"/>
    <property type="molecule type" value="Genomic_DNA"/>
</dbReference>
<gene>
    <name evidence="3" type="ORF">OHM77_03550</name>
</gene>
<protein>
    <submittedName>
        <fullName evidence="3">Sulfurtransferase TusA family protein</fullName>
    </submittedName>
</protein>
<dbReference type="Pfam" id="PF01206">
    <property type="entry name" value="TusA"/>
    <property type="match status" value="2"/>
</dbReference>
<sequence length="160" mass="16947">MSENIAITIDLSGMPCPAPLLGAKKIIDDLSPGQTMCLLSDCPGTSDDLFAWCRYTGNEVVSSERRKDGKVAYLLRKAGGAATIPIAHVTLDMRGVTCPGPILEAKKLLGGMKPGEVLHLVADCTAAVDDIRSWSSASAIELLASLPMARGAQEFYLRKG</sequence>
<dbReference type="PANTHER" id="PTHR33279">
    <property type="entry name" value="SULFUR CARRIER PROTEIN YEDF-RELATED"/>
    <property type="match status" value="1"/>
</dbReference>
<feature type="domain" description="UPF0033" evidence="2">
    <location>
        <begin position="9"/>
        <end position="33"/>
    </location>
</feature>
<name>A0AA49IYX3_9PROT</name>
<dbReference type="PROSITE" id="PS01148">
    <property type="entry name" value="UPF0033"/>
    <property type="match status" value="2"/>
</dbReference>
<evidence type="ECO:0000256" key="1">
    <source>
        <dbReference type="ARBA" id="ARBA00008984"/>
    </source>
</evidence>
<comment type="similarity">
    <text evidence="1">Belongs to the sulfur carrier protein TusA family.</text>
</comment>
<feature type="domain" description="UPF0033" evidence="2">
    <location>
        <begin position="91"/>
        <end position="115"/>
    </location>
</feature>
<evidence type="ECO:0000313" key="3">
    <source>
        <dbReference type="EMBL" id="WIM06373.1"/>
    </source>
</evidence>
<dbReference type="CDD" id="cd00291">
    <property type="entry name" value="SirA_YedF_YeeD"/>
    <property type="match status" value="2"/>
</dbReference>
<dbReference type="Gene3D" id="3.30.110.40">
    <property type="entry name" value="TusA-like domain"/>
    <property type="match status" value="2"/>
</dbReference>
<dbReference type="SUPFAM" id="SSF64307">
    <property type="entry name" value="SirA-like"/>
    <property type="match status" value="2"/>
</dbReference>
<dbReference type="PANTHER" id="PTHR33279:SF6">
    <property type="entry name" value="SULFUR CARRIER PROTEIN YEDF-RELATED"/>
    <property type="match status" value="1"/>
</dbReference>
<dbReference type="InterPro" id="IPR001455">
    <property type="entry name" value="TusA-like"/>
</dbReference>
<dbReference type="InterPro" id="IPR036868">
    <property type="entry name" value="TusA-like_sf"/>
</dbReference>
<accession>A0AA49IYX3</accession>